<evidence type="ECO:0000256" key="9">
    <source>
        <dbReference type="ARBA" id="ARBA00029596"/>
    </source>
</evidence>
<sequence length="223" mass="23880">MANKDYDLAKLSTIFTAALASDCLDHMDLRNQVLKPDIQMLSGDGVMMGYAFPVRVEAVFTAPDVPYVGLLKALDAVGKDQVYVTPSNRNNGGNHPAAFWGELLSTACKHKGVAGALTDGPVRDTTRMQALGFKVFGVQTSPLDINSRYEVVEHNVAAEIDGVMINPGDLIVGDIDGVVIVPKAAIDEVIARVEEKNSGENLFRKAVKDGMAPSEAFAKYGVL</sequence>
<evidence type="ECO:0000256" key="7">
    <source>
        <dbReference type="ARBA" id="ARBA00016549"/>
    </source>
</evidence>
<dbReference type="PANTHER" id="PTHR33254:SF4">
    <property type="entry name" value="4-HYDROXY-4-METHYL-2-OXOGLUTARATE ALDOLASE 3-RELATED"/>
    <property type="match status" value="1"/>
</dbReference>
<keyword evidence="15" id="KW-1185">Reference proteome</keyword>
<dbReference type="PANTHER" id="PTHR33254">
    <property type="entry name" value="4-HYDROXY-4-METHYL-2-OXOGLUTARATE ALDOLASE 3-RELATED"/>
    <property type="match status" value="1"/>
</dbReference>
<proteinExistence type="inferred from homology"/>
<evidence type="ECO:0000256" key="4">
    <source>
        <dbReference type="ARBA" id="ARBA00011233"/>
    </source>
</evidence>
<comment type="catalytic activity">
    <reaction evidence="12">
        <text>oxaloacetate + H(+) = pyruvate + CO2</text>
        <dbReference type="Rhea" id="RHEA:15641"/>
        <dbReference type="ChEBI" id="CHEBI:15361"/>
        <dbReference type="ChEBI" id="CHEBI:15378"/>
        <dbReference type="ChEBI" id="CHEBI:16452"/>
        <dbReference type="ChEBI" id="CHEBI:16526"/>
        <dbReference type="EC" id="4.1.1.112"/>
    </reaction>
</comment>
<reference evidence="15" key="1">
    <citation type="submission" date="2016-10" db="EMBL/GenBank/DDBJ databases">
        <title>High microdiversification within the ubiquitous acI lineage of Actinobacteria.</title>
        <authorList>
            <person name="Neuenschwander S.M."/>
            <person name="Salcher M."/>
            <person name="Ghai R."/>
            <person name="Pernthaler J."/>
        </authorList>
    </citation>
    <scope>NUCLEOTIDE SEQUENCE [LARGE SCALE GENOMIC DNA]</scope>
</reference>
<dbReference type="Gene3D" id="3.50.30.40">
    <property type="entry name" value="Ribonuclease E inhibitor RraA/RraA-like"/>
    <property type="match status" value="1"/>
</dbReference>
<dbReference type="GO" id="GO:0047443">
    <property type="term" value="F:4-hydroxy-4-methyl-2-oxoglutarate aldolase activity"/>
    <property type="evidence" value="ECO:0007669"/>
    <property type="project" value="UniProtKB-EC"/>
</dbReference>
<comment type="function">
    <text evidence="8">Catalyzes the aldol cleavage of 4-hydroxy-4-methyl-2-oxoglutarate (HMG) into 2 molecules of pyruvate. Also contains a secondary oxaloacetate (OAA) decarboxylase activity due to the common pyruvate enolate transition state formed following C-C bond cleavage in the retro-aldol and decarboxylation reactions.</text>
</comment>
<dbReference type="AlphaFoldDB" id="A0A249JX53"/>
<protein>
    <recommendedName>
        <fullName evidence="7">Putative 4-hydroxy-4-methyl-2-oxoglutarate aldolase</fullName>
        <ecNumber evidence="6">4.1.1.112</ecNumber>
        <ecNumber evidence="5">4.1.3.17</ecNumber>
    </recommendedName>
    <alternativeName>
        <fullName evidence="11">Oxaloacetate decarboxylase</fullName>
    </alternativeName>
    <alternativeName>
        <fullName evidence="9">Regulator of ribonuclease activity homolog</fullName>
    </alternativeName>
    <alternativeName>
        <fullName evidence="10">RraA-like protein</fullName>
    </alternativeName>
</protein>
<gene>
    <name evidence="14" type="ORF">B1s21122_01900</name>
</gene>
<dbReference type="OrthoDB" id="9805307at2"/>
<accession>A0A249JX53</accession>
<evidence type="ECO:0000256" key="8">
    <source>
        <dbReference type="ARBA" id="ARBA00025046"/>
    </source>
</evidence>
<dbReference type="GO" id="GO:0046872">
    <property type="term" value="F:metal ion binding"/>
    <property type="evidence" value="ECO:0007669"/>
    <property type="project" value="UniProtKB-KW"/>
</dbReference>
<keyword evidence="14" id="KW-0489">Methyltransferase</keyword>
<evidence type="ECO:0000256" key="2">
    <source>
        <dbReference type="ARBA" id="ARBA00001968"/>
    </source>
</evidence>
<dbReference type="InterPro" id="IPR005493">
    <property type="entry name" value="RraA/RraA-like"/>
</dbReference>
<dbReference type="SUPFAM" id="SSF89562">
    <property type="entry name" value="RraA-like"/>
    <property type="match status" value="1"/>
</dbReference>
<dbReference type="RefSeq" id="WP_095680411.1">
    <property type="nucleotide sequence ID" value="NZ_CP016768.2"/>
</dbReference>
<evidence type="ECO:0000256" key="6">
    <source>
        <dbReference type="ARBA" id="ARBA00012947"/>
    </source>
</evidence>
<dbReference type="GO" id="GO:0008948">
    <property type="term" value="F:oxaloacetate decarboxylase activity"/>
    <property type="evidence" value="ECO:0007669"/>
    <property type="project" value="UniProtKB-EC"/>
</dbReference>
<evidence type="ECO:0000313" key="15">
    <source>
        <dbReference type="Proteomes" id="UP000217153"/>
    </source>
</evidence>
<evidence type="ECO:0000256" key="5">
    <source>
        <dbReference type="ARBA" id="ARBA00012213"/>
    </source>
</evidence>
<feature type="binding site" evidence="13">
    <location>
        <position position="124"/>
    </location>
    <ligand>
        <name>Mg(2+)</name>
        <dbReference type="ChEBI" id="CHEBI:18420"/>
    </ligand>
</feature>
<comment type="subunit">
    <text evidence="4">Homotrimer.</text>
</comment>
<evidence type="ECO:0000256" key="10">
    <source>
        <dbReference type="ARBA" id="ARBA00030169"/>
    </source>
</evidence>
<dbReference type="InterPro" id="IPR036704">
    <property type="entry name" value="RraA/RraA-like_sf"/>
</dbReference>
<comment type="catalytic activity">
    <reaction evidence="1">
        <text>4-hydroxy-4-methyl-2-oxoglutarate = 2 pyruvate</text>
        <dbReference type="Rhea" id="RHEA:22748"/>
        <dbReference type="ChEBI" id="CHEBI:15361"/>
        <dbReference type="ChEBI" id="CHEBI:58276"/>
        <dbReference type="EC" id="4.1.3.17"/>
    </reaction>
</comment>
<comment type="cofactor">
    <cofactor evidence="2">
        <name>a divalent metal cation</name>
        <dbReference type="ChEBI" id="CHEBI:60240"/>
    </cofactor>
</comment>
<evidence type="ECO:0000313" key="14">
    <source>
        <dbReference type="EMBL" id="ASY09108.1"/>
    </source>
</evidence>
<dbReference type="Pfam" id="PF03737">
    <property type="entry name" value="RraA-like"/>
    <property type="match status" value="1"/>
</dbReference>
<dbReference type="EC" id="4.1.3.17" evidence="5"/>
<feature type="binding site" evidence="13">
    <location>
        <begin position="101"/>
        <end position="104"/>
    </location>
    <ligand>
        <name>substrate</name>
    </ligand>
</feature>
<comment type="similarity">
    <text evidence="3">Belongs to the class II aldolase/RraA-like family.</text>
</comment>
<keyword evidence="14" id="KW-0808">Transferase</keyword>
<dbReference type="EMBL" id="CP016768">
    <property type="protein sequence ID" value="ASY09108.1"/>
    <property type="molecule type" value="Genomic_DNA"/>
</dbReference>
<dbReference type="GO" id="GO:0008168">
    <property type="term" value="F:methyltransferase activity"/>
    <property type="evidence" value="ECO:0007669"/>
    <property type="project" value="UniProtKB-KW"/>
</dbReference>
<dbReference type="GO" id="GO:0032259">
    <property type="term" value="P:methylation"/>
    <property type="evidence" value="ECO:0007669"/>
    <property type="project" value="UniProtKB-KW"/>
</dbReference>
<evidence type="ECO:0000256" key="1">
    <source>
        <dbReference type="ARBA" id="ARBA00001342"/>
    </source>
</evidence>
<evidence type="ECO:0000256" key="13">
    <source>
        <dbReference type="PIRSR" id="PIRSR605493-1"/>
    </source>
</evidence>
<organism evidence="14 15">
    <name type="scientific">Candidatus Nanopelagicus limnae</name>
    <dbReference type="NCBI Taxonomy" id="1884634"/>
    <lineage>
        <taxon>Bacteria</taxon>
        <taxon>Bacillati</taxon>
        <taxon>Actinomycetota</taxon>
        <taxon>Actinomycetes</taxon>
        <taxon>Candidatus Nanopelagicales</taxon>
        <taxon>Candidatus Nanopelagicaceae</taxon>
        <taxon>Candidatus Nanopelagicus</taxon>
    </lineage>
</organism>
<dbReference type="CDD" id="cd16841">
    <property type="entry name" value="RraA_family"/>
    <property type="match status" value="1"/>
</dbReference>
<keyword evidence="13" id="KW-0479">Metal-binding</keyword>
<dbReference type="Proteomes" id="UP000217153">
    <property type="component" value="Chromosome"/>
</dbReference>
<comment type="cofactor">
    <cofactor evidence="13">
        <name>Mg(2+)</name>
        <dbReference type="ChEBI" id="CHEBI:18420"/>
    </cofactor>
</comment>
<dbReference type="KEGG" id="abam:B1s21122_01900"/>
<evidence type="ECO:0000256" key="3">
    <source>
        <dbReference type="ARBA" id="ARBA00008621"/>
    </source>
</evidence>
<dbReference type="EC" id="4.1.1.112" evidence="6"/>
<name>A0A249JX53_9ACTN</name>
<feature type="binding site" evidence="13">
    <location>
        <position position="123"/>
    </location>
    <ligand>
        <name>substrate</name>
    </ligand>
</feature>
<evidence type="ECO:0000256" key="12">
    <source>
        <dbReference type="ARBA" id="ARBA00047973"/>
    </source>
</evidence>
<evidence type="ECO:0000256" key="11">
    <source>
        <dbReference type="ARBA" id="ARBA00032305"/>
    </source>
</evidence>
<keyword evidence="13" id="KW-0460">Magnesium</keyword>